<keyword evidence="2" id="KW-1185">Reference proteome</keyword>
<dbReference type="EMBL" id="BSXG01000066">
    <property type="protein sequence ID" value="GME33957.1"/>
    <property type="molecule type" value="Genomic_DNA"/>
</dbReference>
<gene>
    <name evidence="1" type="primary">g1202</name>
    <name evidence="1" type="ORF">NpPPO83_00001202</name>
</gene>
<dbReference type="Proteomes" id="UP001165186">
    <property type="component" value="Unassembled WGS sequence"/>
</dbReference>
<reference evidence="1" key="1">
    <citation type="submission" date="2024-09" db="EMBL/GenBank/DDBJ databases">
        <title>Draft Genome Sequences of Neofusicoccum parvum.</title>
        <authorList>
            <person name="Ashida A."/>
            <person name="Camagna M."/>
            <person name="Tanaka A."/>
            <person name="Takemoto D."/>
        </authorList>
    </citation>
    <scope>NUCLEOTIDE SEQUENCE</scope>
    <source>
        <strain evidence="1">PPO83</strain>
    </source>
</reference>
<organism evidence="1 2">
    <name type="scientific">Neofusicoccum parvum</name>
    <dbReference type="NCBI Taxonomy" id="310453"/>
    <lineage>
        <taxon>Eukaryota</taxon>
        <taxon>Fungi</taxon>
        <taxon>Dikarya</taxon>
        <taxon>Ascomycota</taxon>
        <taxon>Pezizomycotina</taxon>
        <taxon>Dothideomycetes</taxon>
        <taxon>Dothideomycetes incertae sedis</taxon>
        <taxon>Botryosphaeriales</taxon>
        <taxon>Botryosphaeriaceae</taxon>
        <taxon>Neofusicoccum</taxon>
    </lineage>
</organism>
<accession>A0ACB5SBP7</accession>
<evidence type="ECO:0000313" key="1">
    <source>
        <dbReference type="EMBL" id="GME33957.1"/>
    </source>
</evidence>
<sequence length="519" mass="58942">MGGLSSSVVITAFAFVLAYGVYKLSQVGRREPGLPPGPPTIPILGNIHQIPMTGFHNKALEWAQKYGPIYSVKLGPGTMIVLTSRKAIHDIMDKRSAIYSDRPRDYVGDIITDGEKMEHMHYNDLWRAQRKIAAHCMSPQFLDAKVAPLQEAENAVMLHDLVKSPEKFSEHVKRTTISVANMIIWGHRGPTFDNFWGCTPYKSLEGFSACFELGANPPVEHFPFLKLIPKFLAPWARRARIPNRAMKRTWGEARRLAEERRATGKKRPAMFDQILDGGIKSDVPLTDSQLNHFLGTMVEGGGETSSSMVLTSILYLSLHRDVQARAQKELDAVCGTERIPMWEDFHRIPYINCIVKEAMRIRPVGPLGVPHCATRDDWYEGMFIPKGSAILLPIHAVHRLESNGYKNPFTYDPDRWIGETRNAANLTGLANYENRDNYGAGRRICPGTHLAERSMWRMTAKILWAFDIIPIDVHPENYHEGIMHYPEPFRVEFRPRSESHIKTITREAKLALDFLTKYE</sequence>
<proteinExistence type="predicted"/>
<evidence type="ECO:0000313" key="2">
    <source>
        <dbReference type="Proteomes" id="UP001165186"/>
    </source>
</evidence>
<name>A0ACB5SBP7_9PEZI</name>
<comment type="caution">
    <text evidence="1">The sequence shown here is derived from an EMBL/GenBank/DDBJ whole genome shotgun (WGS) entry which is preliminary data.</text>
</comment>
<protein>
    <submittedName>
        <fullName evidence="1">Cytochrome p450</fullName>
    </submittedName>
</protein>